<protein>
    <recommendedName>
        <fullName evidence="4">Protein CASP</fullName>
    </recommendedName>
</protein>
<feature type="region of interest" description="Disordered" evidence="1">
    <location>
        <begin position="145"/>
        <end position="182"/>
    </location>
</feature>
<sequence length="272" mass="29424">MLHTLDALSCVATWFAEVILQMEQEIAELRSACARKDQRIAELARADTPAGRLRRDVRQLAGELHRARRRLGELQELHSAGSAAGSPAAAEAQAQAQAEDAQLRDRVADLQEREPAAPRDGDAAEDKPVPRFKLGCVAPGTHDCLRGHRHHDAGRLPQSRRRGPLAASSSGAAGGAGGGPAADRLLDRAWRATTTSRRSASRRCRAWARWTASPPWRRCFCSGCGPPSAPSTSAKLACRRSPWASCSPSSSEWRRWRGSRCSRSSPPRSGSS</sequence>
<feature type="compositionally biased region" description="Low complexity" evidence="1">
    <location>
        <begin position="242"/>
        <end position="251"/>
    </location>
</feature>
<accession>A0ABN9U4P8</accession>
<keyword evidence="3" id="KW-1185">Reference proteome</keyword>
<dbReference type="EMBL" id="CAUYUJ010015393">
    <property type="protein sequence ID" value="CAK0853356.1"/>
    <property type="molecule type" value="Genomic_DNA"/>
</dbReference>
<feature type="compositionally biased region" description="Basic and acidic residues" evidence="1">
    <location>
        <begin position="101"/>
        <end position="129"/>
    </location>
</feature>
<evidence type="ECO:0000313" key="2">
    <source>
        <dbReference type="EMBL" id="CAK0853356.1"/>
    </source>
</evidence>
<evidence type="ECO:0008006" key="4">
    <source>
        <dbReference type="Google" id="ProtNLM"/>
    </source>
</evidence>
<gene>
    <name evidence="2" type="ORF">PCOR1329_LOCUS44865</name>
</gene>
<organism evidence="2 3">
    <name type="scientific">Prorocentrum cordatum</name>
    <dbReference type="NCBI Taxonomy" id="2364126"/>
    <lineage>
        <taxon>Eukaryota</taxon>
        <taxon>Sar</taxon>
        <taxon>Alveolata</taxon>
        <taxon>Dinophyceae</taxon>
        <taxon>Prorocentrales</taxon>
        <taxon>Prorocentraceae</taxon>
        <taxon>Prorocentrum</taxon>
    </lineage>
</organism>
<dbReference type="Proteomes" id="UP001189429">
    <property type="component" value="Unassembled WGS sequence"/>
</dbReference>
<evidence type="ECO:0000313" key="3">
    <source>
        <dbReference type="Proteomes" id="UP001189429"/>
    </source>
</evidence>
<proteinExistence type="predicted"/>
<reference evidence="2" key="1">
    <citation type="submission" date="2023-10" db="EMBL/GenBank/DDBJ databases">
        <authorList>
            <person name="Chen Y."/>
            <person name="Shah S."/>
            <person name="Dougan E. K."/>
            <person name="Thang M."/>
            <person name="Chan C."/>
        </authorList>
    </citation>
    <scope>NUCLEOTIDE SEQUENCE [LARGE SCALE GENOMIC DNA]</scope>
</reference>
<name>A0ABN9U4P8_9DINO</name>
<comment type="caution">
    <text evidence="2">The sequence shown here is derived from an EMBL/GenBank/DDBJ whole genome shotgun (WGS) entry which is preliminary data.</text>
</comment>
<feature type="region of interest" description="Disordered" evidence="1">
    <location>
        <begin position="242"/>
        <end position="272"/>
    </location>
</feature>
<feature type="compositionally biased region" description="Basic residues" evidence="1">
    <location>
        <begin position="147"/>
        <end position="163"/>
    </location>
</feature>
<feature type="compositionally biased region" description="Low complexity" evidence="1">
    <location>
        <begin position="259"/>
        <end position="272"/>
    </location>
</feature>
<feature type="region of interest" description="Disordered" evidence="1">
    <location>
        <begin position="78"/>
        <end position="132"/>
    </location>
</feature>
<feature type="compositionally biased region" description="Low complexity" evidence="1">
    <location>
        <begin position="80"/>
        <end position="100"/>
    </location>
</feature>
<evidence type="ECO:0000256" key="1">
    <source>
        <dbReference type="SAM" id="MobiDB-lite"/>
    </source>
</evidence>